<keyword evidence="5" id="KW-1185">Reference proteome</keyword>
<protein>
    <submittedName>
        <fullName evidence="4">Class A beta-lactamase</fullName>
        <ecNumber evidence="4">3.5.2.6</ecNumber>
    </submittedName>
</protein>
<gene>
    <name evidence="4" type="primary">bla</name>
    <name evidence="4" type="ORF">AB0I59_06875</name>
</gene>
<name>A0ABV3GA76_MICGL</name>
<dbReference type="PRINTS" id="PR00118">
    <property type="entry name" value="BLACTAMASEA"/>
</dbReference>
<feature type="domain" description="Beta-lactamase class A catalytic" evidence="3">
    <location>
        <begin position="95"/>
        <end position="316"/>
    </location>
</feature>
<dbReference type="InterPro" id="IPR012338">
    <property type="entry name" value="Beta-lactam/transpept-like"/>
</dbReference>
<feature type="compositionally biased region" description="Low complexity" evidence="1">
    <location>
        <begin position="37"/>
        <end position="55"/>
    </location>
</feature>
<dbReference type="RefSeq" id="WP_358130902.1">
    <property type="nucleotide sequence ID" value="NZ_JBFALK010000003.1"/>
</dbReference>
<evidence type="ECO:0000256" key="2">
    <source>
        <dbReference type="SAM" id="SignalP"/>
    </source>
</evidence>
<evidence type="ECO:0000256" key="1">
    <source>
        <dbReference type="SAM" id="MobiDB-lite"/>
    </source>
</evidence>
<feature type="signal peptide" evidence="2">
    <location>
        <begin position="1"/>
        <end position="29"/>
    </location>
</feature>
<dbReference type="InterPro" id="IPR045155">
    <property type="entry name" value="Beta-lactam_cat"/>
</dbReference>
<proteinExistence type="predicted"/>
<dbReference type="EC" id="3.5.2.6" evidence="4"/>
<reference evidence="4 5" key="1">
    <citation type="submission" date="2024-06" db="EMBL/GenBank/DDBJ databases">
        <title>The Natural Products Discovery Center: Release of the First 8490 Sequenced Strains for Exploring Actinobacteria Biosynthetic Diversity.</title>
        <authorList>
            <person name="Kalkreuter E."/>
            <person name="Kautsar S.A."/>
            <person name="Yang D."/>
            <person name="Bader C.D."/>
            <person name="Teijaro C.N."/>
            <person name="Fluegel L."/>
            <person name="Davis C.M."/>
            <person name="Simpson J.R."/>
            <person name="Lauterbach L."/>
            <person name="Steele A.D."/>
            <person name="Gui C."/>
            <person name="Meng S."/>
            <person name="Li G."/>
            <person name="Viehrig K."/>
            <person name="Ye F."/>
            <person name="Su P."/>
            <person name="Kiefer A.F."/>
            <person name="Nichols A."/>
            <person name="Cepeda A.J."/>
            <person name="Yan W."/>
            <person name="Fan B."/>
            <person name="Jiang Y."/>
            <person name="Adhikari A."/>
            <person name="Zheng C.-J."/>
            <person name="Schuster L."/>
            <person name="Cowan T.M."/>
            <person name="Smanski M.J."/>
            <person name="Chevrette M.G."/>
            <person name="De Carvalho L.P.S."/>
            <person name="Shen B."/>
        </authorList>
    </citation>
    <scope>NUCLEOTIDE SEQUENCE [LARGE SCALE GENOMIC DNA]</scope>
    <source>
        <strain evidence="4 5">NPDC050100</strain>
    </source>
</reference>
<feature type="chain" id="PRO_5046554328" evidence="2">
    <location>
        <begin position="30"/>
        <end position="344"/>
    </location>
</feature>
<dbReference type="SUPFAM" id="SSF56601">
    <property type="entry name" value="beta-lactamase/transpeptidase-like"/>
    <property type="match status" value="1"/>
</dbReference>
<dbReference type="InterPro" id="IPR000871">
    <property type="entry name" value="Beta-lactam_class-A"/>
</dbReference>
<organism evidence="4 5">
    <name type="scientific">Microtetraspora glauca</name>
    <dbReference type="NCBI Taxonomy" id="1996"/>
    <lineage>
        <taxon>Bacteria</taxon>
        <taxon>Bacillati</taxon>
        <taxon>Actinomycetota</taxon>
        <taxon>Actinomycetes</taxon>
        <taxon>Streptosporangiales</taxon>
        <taxon>Streptosporangiaceae</taxon>
        <taxon>Microtetraspora</taxon>
    </lineage>
</organism>
<dbReference type="PANTHER" id="PTHR35333:SF3">
    <property type="entry name" value="BETA-LACTAMASE-TYPE TRANSPEPTIDASE FOLD CONTAINING PROTEIN"/>
    <property type="match status" value="1"/>
</dbReference>
<dbReference type="EMBL" id="JBFALK010000003">
    <property type="protein sequence ID" value="MEV0968341.1"/>
    <property type="molecule type" value="Genomic_DNA"/>
</dbReference>
<sequence length="344" mass="36424">MRFQFRRDIPLQSRLGVAVMTMSCLLASACGTSATVTPTGAAPPAARTSGAVPAQTTPPPVAQDGSAVPIRITPDADLRRKLRALEASYKGRVGAVAIDLGTGKAVGYRANERFPFNSMFKAYACAAVLRKARDTDPGLLGRVQRWKPSEVLPNSAETREHTGTGMTLAQLCRAAVTKSDGLAGNLLLKQIGGPAGLTEYFRSLGDPESRLDRYEPHLTRWKPGEKRDTSTPAAAAGSLSRLTVGDALDARDRKRLIGWLRGAVTGYERIRAGLPKDWTIGDKTGTGGSGNYGTANDIAIAWPPRSSAPIIISIFTNRSTNGVAADEKVIASTATALARALGRL</sequence>
<dbReference type="PROSITE" id="PS51257">
    <property type="entry name" value="PROKAR_LIPOPROTEIN"/>
    <property type="match status" value="1"/>
</dbReference>
<accession>A0ABV3GA76</accession>
<dbReference type="Gene3D" id="3.40.710.10">
    <property type="entry name" value="DD-peptidase/beta-lactamase superfamily"/>
    <property type="match status" value="1"/>
</dbReference>
<evidence type="ECO:0000313" key="5">
    <source>
        <dbReference type="Proteomes" id="UP001551675"/>
    </source>
</evidence>
<keyword evidence="4" id="KW-0378">Hydrolase</keyword>
<keyword evidence="2" id="KW-0732">Signal</keyword>
<comment type="caution">
    <text evidence="4">The sequence shown here is derived from an EMBL/GenBank/DDBJ whole genome shotgun (WGS) entry which is preliminary data.</text>
</comment>
<dbReference type="Pfam" id="PF13354">
    <property type="entry name" value="Beta-lactamase2"/>
    <property type="match status" value="1"/>
</dbReference>
<dbReference type="NCBIfam" id="NF033103">
    <property type="entry name" value="bla_class_A"/>
    <property type="match status" value="1"/>
</dbReference>
<evidence type="ECO:0000259" key="3">
    <source>
        <dbReference type="Pfam" id="PF13354"/>
    </source>
</evidence>
<feature type="region of interest" description="Disordered" evidence="1">
    <location>
        <begin position="37"/>
        <end position="67"/>
    </location>
</feature>
<dbReference type="Proteomes" id="UP001551675">
    <property type="component" value="Unassembled WGS sequence"/>
</dbReference>
<evidence type="ECO:0000313" key="4">
    <source>
        <dbReference type="EMBL" id="MEV0968341.1"/>
    </source>
</evidence>
<dbReference type="PANTHER" id="PTHR35333">
    <property type="entry name" value="BETA-LACTAMASE"/>
    <property type="match status" value="1"/>
</dbReference>
<dbReference type="GO" id="GO:0008800">
    <property type="term" value="F:beta-lactamase activity"/>
    <property type="evidence" value="ECO:0007669"/>
    <property type="project" value="UniProtKB-EC"/>
</dbReference>